<dbReference type="PANTHER" id="PTHR43283:SF3">
    <property type="entry name" value="BETA-LACTAMASE FAMILY PROTEIN (AFU_ORTHOLOGUE AFUA_5G07500)"/>
    <property type="match status" value="1"/>
</dbReference>
<dbReference type="OrthoDB" id="9808046at2"/>
<gene>
    <name evidence="2" type="ORF">DW352_23135</name>
</gene>
<accession>A0A346A1V9</accession>
<dbReference type="Gene3D" id="3.40.710.10">
    <property type="entry name" value="DD-peptidase/beta-lactamase superfamily"/>
    <property type="match status" value="1"/>
</dbReference>
<keyword evidence="3" id="KW-1185">Reference proteome</keyword>
<dbReference type="RefSeq" id="WP_115693535.1">
    <property type="nucleotide sequence ID" value="NZ_CP031417.1"/>
</dbReference>
<name>A0A346A1V9_9HYPH</name>
<dbReference type="KEGG" id="ptaw:DW352_23135"/>
<dbReference type="Proteomes" id="UP000254889">
    <property type="component" value="Chromosome"/>
</dbReference>
<dbReference type="InterPro" id="IPR012338">
    <property type="entry name" value="Beta-lactam/transpept-like"/>
</dbReference>
<keyword evidence="2" id="KW-0378">Hydrolase</keyword>
<dbReference type="EMBL" id="CP031417">
    <property type="protein sequence ID" value="AXK83156.1"/>
    <property type="molecule type" value="Genomic_DNA"/>
</dbReference>
<reference evidence="2 3" key="1">
    <citation type="submission" date="2018-07" db="EMBL/GenBank/DDBJ databases">
        <authorList>
            <person name="Quirk P.G."/>
            <person name="Krulwich T.A."/>
        </authorList>
    </citation>
    <scope>NUCLEOTIDE SEQUENCE [LARGE SCALE GENOMIC DNA]</scope>
    <source>
        <strain evidence="2 3">CC-BB4</strain>
    </source>
</reference>
<dbReference type="SUPFAM" id="SSF56601">
    <property type="entry name" value="beta-lactamase/transpeptidase-like"/>
    <property type="match status" value="1"/>
</dbReference>
<proteinExistence type="predicted"/>
<dbReference type="GO" id="GO:0016787">
    <property type="term" value="F:hydrolase activity"/>
    <property type="evidence" value="ECO:0007669"/>
    <property type="project" value="UniProtKB-KW"/>
</dbReference>
<dbReference type="InterPro" id="IPR001466">
    <property type="entry name" value="Beta-lactam-related"/>
</dbReference>
<organism evidence="2 3">
    <name type="scientific">Pseudolabrys taiwanensis</name>
    <dbReference type="NCBI Taxonomy" id="331696"/>
    <lineage>
        <taxon>Bacteria</taxon>
        <taxon>Pseudomonadati</taxon>
        <taxon>Pseudomonadota</taxon>
        <taxon>Alphaproteobacteria</taxon>
        <taxon>Hyphomicrobiales</taxon>
        <taxon>Xanthobacteraceae</taxon>
        <taxon>Pseudolabrys</taxon>
    </lineage>
</organism>
<dbReference type="PANTHER" id="PTHR43283">
    <property type="entry name" value="BETA-LACTAMASE-RELATED"/>
    <property type="match status" value="1"/>
</dbReference>
<protein>
    <submittedName>
        <fullName evidence="2">Class A beta-lactamase-related serine hydrolase</fullName>
    </submittedName>
</protein>
<evidence type="ECO:0000313" key="2">
    <source>
        <dbReference type="EMBL" id="AXK83156.1"/>
    </source>
</evidence>
<evidence type="ECO:0000259" key="1">
    <source>
        <dbReference type="Pfam" id="PF00144"/>
    </source>
</evidence>
<dbReference type="InterPro" id="IPR050789">
    <property type="entry name" value="Diverse_Enzym_Activities"/>
</dbReference>
<feature type="domain" description="Beta-lactamase-related" evidence="1">
    <location>
        <begin position="35"/>
        <end position="386"/>
    </location>
</feature>
<sequence>MSFEFARTDRPEDAGFSSARLQRLIDVLSRDIDAKLVPGAVALIARKGKVVLHEALGLRDREANASMQRDSVFRIASMTKPLTSVAAMMLAEEGRLSIADPVAQYLPEFAETQVAVDSDHAATLATEACRRPLTVQDLLRHTSGLTYAPLTGPALKQAYIDAGVGDLKHTNAEFTAKLARLPLAYQPGTTFQYGFSTDVLGRVVEVVSGMSLDAFIEQHICARLGMSNSGFAAVDASRAAEPQIDPATGKRPPMLREATMKPAWLSGGSGLMSTATDYLRFCQMLLDGGALGDTRLLSPATVRLMTSDHLAPDSQHGPMMRTMFGALAPLPENGIGFGLGFAVRKESGRCALPGSMGDCSWSGVSGTYFWIDPREQLIAILMMQAPLQRMRYRYLMRAMVYQAMVG</sequence>
<dbReference type="Pfam" id="PF00144">
    <property type="entry name" value="Beta-lactamase"/>
    <property type="match status" value="1"/>
</dbReference>
<evidence type="ECO:0000313" key="3">
    <source>
        <dbReference type="Proteomes" id="UP000254889"/>
    </source>
</evidence>
<dbReference type="AlphaFoldDB" id="A0A346A1V9"/>